<feature type="transmembrane region" description="Helical" evidence="1">
    <location>
        <begin position="20"/>
        <end position="39"/>
    </location>
</feature>
<evidence type="ECO:0000313" key="3">
    <source>
        <dbReference type="Proteomes" id="UP001500456"/>
    </source>
</evidence>
<sequence length="153" mass="17314">MTLVGVIIVEGEHFRWAEVTLLLVVTAAIALIMSIQIGADARKYLYNLDTIKAWYPDDQAKFTRAWSERSTHFNTWKTRIRRAVVAFNTGTMLLILAVSSALLPRDNDAFVRWIAAGLALASAVVEAWWVRHLFHEAFDEAEEKPRSLDGGRN</sequence>
<comment type="caution">
    <text evidence="2">The sequence shown here is derived from an EMBL/GenBank/DDBJ whole genome shotgun (WGS) entry which is preliminary data.</text>
</comment>
<feature type="transmembrane region" description="Helical" evidence="1">
    <location>
        <begin position="109"/>
        <end position="130"/>
    </location>
</feature>
<name>A0ABP7Q050_9ACTN</name>
<organism evidence="2 3">
    <name type="scientific">Streptomyces plumbiresistens</name>
    <dbReference type="NCBI Taxonomy" id="511811"/>
    <lineage>
        <taxon>Bacteria</taxon>
        <taxon>Bacillati</taxon>
        <taxon>Actinomycetota</taxon>
        <taxon>Actinomycetes</taxon>
        <taxon>Kitasatosporales</taxon>
        <taxon>Streptomycetaceae</taxon>
        <taxon>Streptomyces</taxon>
    </lineage>
</organism>
<keyword evidence="1" id="KW-0812">Transmembrane</keyword>
<protein>
    <recommendedName>
        <fullName evidence="4">Integral membrane protein</fullName>
    </recommendedName>
</protein>
<keyword evidence="3" id="KW-1185">Reference proteome</keyword>
<dbReference type="Proteomes" id="UP001500456">
    <property type="component" value="Unassembled WGS sequence"/>
</dbReference>
<keyword evidence="1" id="KW-1133">Transmembrane helix</keyword>
<feature type="transmembrane region" description="Helical" evidence="1">
    <location>
        <begin position="83"/>
        <end position="103"/>
    </location>
</feature>
<dbReference type="RefSeq" id="WP_345560269.1">
    <property type="nucleotide sequence ID" value="NZ_BAAAZX010000001.1"/>
</dbReference>
<reference evidence="3" key="1">
    <citation type="journal article" date="2019" name="Int. J. Syst. Evol. Microbiol.">
        <title>The Global Catalogue of Microorganisms (GCM) 10K type strain sequencing project: providing services to taxonomists for standard genome sequencing and annotation.</title>
        <authorList>
            <consortium name="The Broad Institute Genomics Platform"/>
            <consortium name="The Broad Institute Genome Sequencing Center for Infectious Disease"/>
            <person name="Wu L."/>
            <person name="Ma J."/>
        </authorList>
    </citation>
    <scope>NUCLEOTIDE SEQUENCE [LARGE SCALE GENOMIC DNA]</scope>
    <source>
        <strain evidence="3">JCM 16924</strain>
    </source>
</reference>
<gene>
    <name evidence="2" type="ORF">GCM10022232_00890</name>
</gene>
<keyword evidence="1" id="KW-0472">Membrane</keyword>
<proteinExistence type="predicted"/>
<evidence type="ECO:0000256" key="1">
    <source>
        <dbReference type="SAM" id="Phobius"/>
    </source>
</evidence>
<evidence type="ECO:0008006" key="4">
    <source>
        <dbReference type="Google" id="ProtNLM"/>
    </source>
</evidence>
<dbReference type="EMBL" id="BAAAZX010000001">
    <property type="protein sequence ID" value="GAA3973596.1"/>
    <property type="molecule type" value="Genomic_DNA"/>
</dbReference>
<evidence type="ECO:0000313" key="2">
    <source>
        <dbReference type="EMBL" id="GAA3973596.1"/>
    </source>
</evidence>
<accession>A0ABP7Q050</accession>